<dbReference type="Gene3D" id="3.40.50.720">
    <property type="entry name" value="NAD(P)-binding Rossmann-like Domain"/>
    <property type="match status" value="1"/>
</dbReference>
<dbReference type="SMART" id="SM00858">
    <property type="entry name" value="SAF"/>
    <property type="match status" value="1"/>
</dbReference>
<proteinExistence type="predicted"/>
<dbReference type="InterPro" id="IPR036291">
    <property type="entry name" value="NAD(P)-bd_dom_sf"/>
</dbReference>
<feature type="domain" description="SAF" evidence="1">
    <location>
        <begin position="374"/>
        <end position="441"/>
    </location>
</feature>
<dbReference type="PANTHER" id="PTHR37850:SF3">
    <property type="entry name" value="BLR7815 PROTEIN"/>
    <property type="match status" value="1"/>
</dbReference>
<dbReference type="EMBL" id="SMCR01000006">
    <property type="protein sequence ID" value="TCV95183.1"/>
    <property type="molecule type" value="Genomic_DNA"/>
</dbReference>
<comment type="caution">
    <text evidence="2">The sequence shown here is derived from an EMBL/GenBank/DDBJ whole genome shotgun (WGS) entry which is preliminary data.</text>
</comment>
<evidence type="ECO:0000259" key="1">
    <source>
        <dbReference type="SMART" id="SM00858"/>
    </source>
</evidence>
<dbReference type="InterPro" id="IPR013974">
    <property type="entry name" value="SAF"/>
</dbReference>
<protein>
    <submittedName>
        <fullName evidence="2">Putative homoserine dehydrogenase-like protein</fullName>
    </submittedName>
</protein>
<organism evidence="2 3">
    <name type="scientific">Biostraticola tofi</name>
    <dbReference type="NCBI Taxonomy" id="466109"/>
    <lineage>
        <taxon>Bacteria</taxon>
        <taxon>Pseudomonadati</taxon>
        <taxon>Pseudomonadota</taxon>
        <taxon>Gammaproteobacteria</taxon>
        <taxon>Enterobacterales</taxon>
        <taxon>Bruguierivoracaceae</taxon>
        <taxon>Biostraticola</taxon>
    </lineage>
</organism>
<dbReference type="OrthoDB" id="9777844at2"/>
<sequence length="455" mass="49256">MNYELLFDALKDRRIRIAITGASGGFGRSLLAQCREIAAIDIVALCDINTDGTRELLRSLSYRQDNSRLCQTAEQAAAAQQAGDTVIISDYRLLDGLAFDMVVEATGKPEISVAIAVAALKRGVHVGMVSKETDSVAGPWLNQLAIRHNAVYTTVDGDQPSNLIGLVTWARVLGLDIIAAGKSSEYDYVYSQETGKLTYTGTEVEVPELAGLWHLDAADIATTLRRRSALLSMLPQSATPDYCEMNVVANSIGFVPACPTLNYPVCHIRELADVFIPAAEGGILTQTGVVDVFNCLRRDDEVSFGGGVFIIVRCKDAETWQMLAEKGHIVSKNGRYACLYLPYHIMGVESPHSLFSAVLHRRASGARDQQIHAVMAGYAERPLNKGETLTMGGHHHTIADVSARLLAKSDAAGVAPFYLLANKTLTADVAAGQLIPLEALELDDSILHQAWQEMS</sequence>
<dbReference type="InterPro" id="IPR048423">
    <property type="entry name" value="DRL_cat"/>
</dbReference>
<reference evidence="2 3" key="1">
    <citation type="submission" date="2019-03" db="EMBL/GenBank/DDBJ databases">
        <title>Genomic Encyclopedia of Type Strains, Phase IV (KMG-IV): sequencing the most valuable type-strain genomes for metagenomic binning, comparative biology and taxonomic classification.</title>
        <authorList>
            <person name="Goeker M."/>
        </authorList>
    </citation>
    <scope>NUCLEOTIDE SEQUENCE [LARGE SCALE GENOMIC DNA]</scope>
    <source>
        <strain evidence="2 3">DSM 19580</strain>
    </source>
</reference>
<dbReference type="RefSeq" id="WP_131865869.1">
    <property type="nucleotide sequence ID" value="NZ_SMCR01000006.1"/>
</dbReference>
<dbReference type="Proteomes" id="UP000295719">
    <property type="component" value="Unassembled WGS sequence"/>
</dbReference>
<dbReference type="Pfam" id="PF21135">
    <property type="entry name" value="DRL_cat"/>
    <property type="match status" value="1"/>
</dbReference>
<dbReference type="SUPFAM" id="SSF51735">
    <property type="entry name" value="NAD(P)-binding Rossmann-fold domains"/>
    <property type="match status" value="1"/>
</dbReference>
<dbReference type="AlphaFoldDB" id="A0A4R3YVD8"/>
<accession>A0A4R3YVD8</accession>
<dbReference type="PANTHER" id="PTHR37850">
    <property type="entry name" value="STRU PROTEIN"/>
    <property type="match status" value="1"/>
</dbReference>
<keyword evidence="3" id="KW-1185">Reference proteome</keyword>
<evidence type="ECO:0000313" key="3">
    <source>
        <dbReference type="Proteomes" id="UP000295719"/>
    </source>
</evidence>
<evidence type="ECO:0000313" key="2">
    <source>
        <dbReference type="EMBL" id="TCV95183.1"/>
    </source>
</evidence>
<name>A0A4R3YVD8_9GAMM</name>
<gene>
    <name evidence="2" type="ORF">EDC52_106114</name>
</gene>